<sequence>MGIPNPEEYTITPHATERIKQRFGQTKDTLSDWANRLLKECVFVKREESGRDRYRYQDIAIILDVKKRQVITMFPDPQDAIKLEKKPLNPELQTSVNKMVDDFLKFKRHETADAVYLMGTDIEKAISDFYVNSTEDNLDELKIVLNKIKDTLSKYDMFVSETKLLTGKAGR</sequence>
<organism evidence="1 2">
    <name type="scientific">Ligilactobacillus murinus</name>
    <dbReference type="NCBI Taxonomy" id="1622"/>
    <lineage>
        <taxon>Bacteria</taxon>
        <taxon>Bacillati</taxon>
        <taxon>Bacillota</taxon>
        <taxon>Bacilli</taxon>
        <taxon>Lactobacillales</taxon>
        <taxon>Lactobacillaceae</taxon>
        <taxon>Ligilactobacillus</taxon>
    </lineage>
</organism>
<evidence type="ECO:0000313" key="2">
    <source>
        <dbReference type="Proteomes" id="UP000289316"/>
    </source>
</evidence>
<dbReference type="OrthoDB" id="2328332at2"/>
<protein>
    <submittedName>
        <fullName evidence="1">Uncharacterized protein</fullName>
    </submittedName>
</protein>
<accession>A0A4Q2AX15</accession>
<dbReference type="EMBL" id="QZFR01000005">
    <property type="protein sequence ID" value="RXV75332.1"/>
    <property type="molecule type" value="Genomic_DNA"/>
</dbReference>
<dbReference type="Proteomes" id="UP000289316">
    <property type="component" value="Unassembled WGS sequence"/>
</dbReference>
<gene>
    <name evidence="1" type="ORF">D6C19_01420</name>
</gene>
<evidence type="ECO:0000313" key="1">
    <source>
        <dbReference type="EMBL" id="RXV75332.1"/>
    </source>
</evidence>
<proteinExistence type="predicted"/>
<reference evidence="1 2" key="1">
    <citation type="submission" date="2018-09" db="EMBL/GenBank/DDBJ databases">
        <title>Murine metabolic-syndrome-specific gut microbial biobank.</title>
        <authorList>
            <person name="Liu C."/>
        </authorList>
    </citation>
    <scope>NUCLEOTIDE SEQUENCE [LARGE SCALE GENOMIC DNA]</scope>
    <source>
        <strain evidence="1 2">C-30</strain>
    </source>
</reference>
<comment type="caution">
    <text evidence="1">The sequence shown here is derived from an EMBL/GenBank/DDBJ whole genome shotgun (WGS) entry which is preliminary data.</text>
</comment>
<dbReference type="AlphaFoldDB" id="A0A4Q2AX15"/>
<name>A0A4Q2AX15_9LACO</name>
<dbReference type="RefSeq" id="WP_119448128.1">
    <property type="nucleotide sequence ID" value="NZ_JAASIZ010000066.1"/>
</dbReference>